<dbReference type="InterPro" id="IPR043502">
    <property type="entry name" value="DNA/RNA_pol_sf"/>
</dbReference>
<evidence type="ECO:0000313" key="1">
    <source>
        <dbReference type="EMBL" id="MBW0463580.1"/>
    </source>
</evidence>
<proteinExistence type="predicted"/>
<sequence length="111" mass="12857">MLRRPAYSASPRAREALEVHIKELMDLEAIRKVGHNEKVEVTTRLIMAWNKVNLRMVGYSIAVNNFTIPDRYLIPRIHVTLTQFSQDKFITAIDFHIGSHQNVLTENSKKL</sequence>
<reference evidence="1" key="1">
    <citation type="submission" date="2021-03" db="EMBL/GenBank/DDBJ databases">
        <title>Draft genome sequence of rust myrtle Austropuccinia psidii MF-1, a brazilian biotype.</title>
        <authorList>
            <person name="Quecine M.C."/>
            <person name="Pachon D.M.R."/>
            <person name="Bonatelli M.L."/>
            <person name="Correr F.H."/>
            <person name="Franceschini L.M."/>
            <person name="Leite T.F."/>
            <person name="Margarido G.R.A."/>
            <person name="Almeida C.A."/>
            <person name="Ferrarezi J.A."/>
            <person name="Labate C.A."/>
        </authorList>
    </citation>
    <scope>NUCLEOTIDE SEQUENCE</scope>
    <source>
        <strain evidence="1">MF-1</strain>
    </source>
</reference>
<accession>A0A9Q3BE64</accession>
<comment type="caution">
    <text evidence="1">The sequence shown here is derived from an EMBL/GenBank/DDBJ whole genome shotgun (WGS) entry which is preliminary data.</text>
</comment>
<protein>
    <submittedName>
        <fullName evidence="1">Uncharacterized protein</fullName>
    </submittedName>
</protein>
<dbReference type="InterPro" id="IPR043128">
    <property type="entry name" value="Rev_trsase/Diguanyl_cyclase"/>
</dbReference>
<dbReference type="AlphaFoldDB" id="A0A9Q3BE64"/>
<dbReference type="Proteomes" id="UP000765509">
    <property type="component" value="Unassembled WGS sequence"/>
</dbReference>
<gene>
    <name evidence="1" type="ORF">O181_003295</name>
</gene>
<dbReference type="Gene3D" id="3.10.10.10">
    <property type="entry name" value="HIV Type 1 Reverse Transcriptase, subunit A, domain 1"/>
    <property type="match status" value="1"/>
</dbReference>
<dbReference type="Gene3D" id="3.30.70.270">
    <property type="match status" value="1"/>
</dbReference>
<name>A0A9Q3BE64_9BASI</name>
<keyword evidence="2" id="KW-1185">Reference proteome</keyword>
<evidence type="ECO:0000313" key="2">
    <source>
        <dbReference type="Proteomes" id="UP000765509"/>
    </source>
</evidence>
<dbReference type="SUPFAM" id="SSF56672">
    <property type="entry name" value="DNA/RNA polymerases"/>
    <property type="match status" value="1"/>
</dbReference>
<organism evidence="1 2">
    <name type="scientific">Austropuccinia psidii MF-1</name>
    <dbReference type="NCBI Taxonomy" id="1389203"/>
    <lineage>
        <taxon>Eukaryota</taxon>
        <taxon>Fungi</taxon>
        <taxon>Dikarya</taxon>
        <taxon>Basidiomycota</taxon>
        <taxon>Pucciniomycotina</taxon>
        <taxon>Pucciniomycetes</taxon>
        <taxon>Pucciniales</taxon>
        <taxon>Sphaerophragmiaceae</taxon>
        <taxon>Austropuccinia</taxon>
    </lineage>
</organism>
<dbReference type="EMBL" id="AVOT02000591">
    <property type="protein sequence ID" value="MBW0463580.1"/>
    <property type="molecule type" value="Genomic_DNA"/>
</dbReference>